<dbReference type="NCBIfam" id="TIGR01573">
    <property type="entry name" value="cas2"/>
    <property type="match status" value="1"/>
</dbReference>
<dbReference type="Proteomes" id="UP000001694">
    <property type="component" value="Chromosome"/>
</dbReference>
<evidence type="ECO:0000256" key="8">
    <source>
        <dbReference type="HAMAP-Rule" id="MF_01471"/>
    </source>
</evidence>
<comment type="subunit">
    <text evidence="8">Homodimer, forms a heterotetramer with a Cas1 homodimer.</text>
</comment>
<dbReference type="InterPro" id="IPR019199">
    <property type="entry name" value="Virulence_VapD/CRISPR_Cas2"/>
</dbReference>
<dbReference type="GeneID" id="6165831"/>
<dbReference type="SUPFAM" id="SSF143430">
    <property type="entry name" value="TTP0101/SSO1404-like"/>
    <property type="match status" value="1"/>
</dbReference>
<evidence type="ECO:0000256" key="4">
    <source>
        <dbReference type="ARBA" id="ARBA00022759"/>
    </source>
</evidence>
<evidence type="ECO:0000256" key="1">
    <source>
        <dbReference type="ARBA" id="ARBA00001946"/>
    </source>
</evidence>
<dbReference type="OrthoDB" id="75992at2157"/>
<dbReference type="eggNOG" id="arCOG04194">
    <property type="taxonomic scope" value="Archaea"/>
</dbReference>
<dbReference type="Pfam" id="PF09827">
    <property type="entry name" value="CRISPR_Cas2"/>
    <property type="match status" value="1"/>
</dbReference>
<evidence type="ECO:0000256" key="5">
    <source>
        <dbReference type="ARBA" id="ARBA00022801"/>
    </source>
</evidence>
<evidence type="ECO:0000313" key="9">
    <source>
        <dbReference type="EMBL" id="ACB40071.1"/>
    </source>
</evidence>
<dbReference type="RefSeq" id="WP_012350490.1">
    <property type="nucleotide sequence ID" value="NC_010525.1"/>
</dbReference>
<keyword evidence="3 8" id="KW-0479">Metal-binding</keyword>
<evidence type="ECO:0000256" key="3">
    <source>
        <dbReference type="ARBA" id="ARBA00022723"/>
    </source>
</evidence>
<accession>B1YE58</accession>
<evidence type="ECO:0000256" key="6">
    <source>
        <dbReference type="ARBA" id="ARBA00022842"/>
    </source>
</evidence>
<gene>
    <name evidence="8" type="primary">cas2</name>
    <name evidence="9" type="ordered locus">Tneu_1141</name>
</gene>
<dbReference type="InterPro" id="IPR021127">
    <property type="entry name" value="CRISPR_associated_Cas2"/>
</dbReference>
<dbReference type="GO" id="GO:0051607">
    <property type="term" value="P:defense response to virus"/>
    <property type="evidence" value="ECO:0007669"/>
    <property type="project" value="UniProtKB-UniRule"/>
</dbReference>
<dbReference type="Gene3D" id="3.30.70.240">
    <property type="match status" value="1"/>
</dbReference>
<dbReference type="PANTHER" id="PTHR34405:SF3">
    <property type="entry name" value="CRISPR-ASSOCIATED ENDORIBONUCLEASE CAS2 3"/>
    <property type="match status" value="1"/>
</dbReference>
<evidence type="ECO:0000256" key="2">
    <source>
        <dbReference type="ARBA" id="ARBA00022722"/>
    </source>
</evidence>
<comment type="function">
    <text evidence="8">CRISPR (clustered regularly interspaced short palindromic repeat), is an adaptive immune system that provides protection against mobile genetic elements (viruses, transposable elements and conjugative plasmids). CRISPR clusters contain sequences complementary to antecedent mobile elements and target invading nucleic acids. CRISPR clusters are transcribed and processed into CRISPR RNA (crRNA). Functions as a ssRNA-specific endoribonuclease. Involved in the integration of spacer DNA into the CRISPR cassette.</text>
</comment>
<dbReference type="STRING" id="444157.Tneu_1141"/>
<name>B1YE58_PYRNV</name>
<dbReference type="GO" id="GO:0046872">
    <property type="term" value="F:metal ion binding"/>
    <property type="evidence" value="ECO:0007669"/>
    <property type="project" value="UniProtKB-UniRule"/>
</dbReference>
<dbReference type="EC" id="3.1.-.-" evidence="8"/>
<protein>
    <recommendedName>
        <fullName evidence="8">CRISPR-associated endoribonuclease Cas2</fullName>
        <ecNumber evidence="8">3.1.-.-</ecNumber>
    </recommendedName>
</protein>
<dbReference type="GO" id="GO:0004521">
    <property type="term" value="F:RNA endonuclease activity"/>
    <property type="evidence" value="ECO:0007669"/>
    <property type="project" value="InterPro"/>
</dbReference>
<sequence>MYIIVVYDITENDVRAKVADILRAYGLARIQRSAYVGRLPPALVKELAERLARAVKGANADIAIFKVDKRAIETALRIPPRPPAGHAALH</sequence>
<reference evidence="9" key="1">
    <citation type="submission" date="2008-03" db="EMBL/GenBank/DDBJ databases">
        <title>Complete sequence of Thermoproteus neutrophilus V24Sta.</title>
        <authorList>
            <consortium name="US DOE Joint Genome Institute"/>
            <person name="Copeland A."/>
            <person name="Lucas S."/>
            <person name="Lapidus A."/>
            <person name="Glavina del Rio T."/>
            <person name="Dalin E."/>
            <person name="Tice H."/>
            <person name="Bruce D."/>
            <person name="Goodwin L."/>
            <person name="Pitluck S."/>
            <person name="Sims D."/>
            <person name="Brettin T."/>
            <person name="Detter J.C."/>
            <person name="Han C."/>
            <person name="Kuske C.R."/>
            <person name="Schmutz J."/>
            <person name="Larimer F."/>
            <person name="Land M."/>
            <person name="Hauser L."/>
            <person name="Kyrpides N."/>
            <person name="Mikhailova N."/>
            <person name="Biddle J.F."/>
            <person name="Zhang Z."/>
            <person name="Fitz-Gibbon S.T."/>
            <person name="Lowe T.M."/>
            <person name="Saltikov C."/>
            <person name="House C.H."/>
            <person name="Richardson P."/>
        </authorList>
    </citation>
    <scope>NUCLEOTIDE SEQUENCE [LARGE SCALE GENOMIC DNA]</scope>
    <source>
        <strain evidence="9">V24Sta</strain>
    </source>
</reference>
<organism evidence="9 10">
    <name type="scientific">Pyrobaculum neutrophilum (strain DSM 2338 / JCM 9278 / NBRC 100436 / V24Sta)</name>
    <name type="common">Thermoproteus neutrophilus</name>
    <dbReference type="NCBI Taxonomy" id="444157"/>
    <lineage>
        <taxon>Archaea</taxon>
        <taxon>Thermoproteota</taxon>
        <taxon>Thermoprotei</taxon>
        <taxon>Thermoproteales</taxon>
        <taxon>Thermoproteaceae</taxon>
        <taxon>Pyrobaculum</taxon>
    </lineage>
</organism>
<keyword evidence="4 8" id="KW-0255">Endonuclease</keyword>
<keyword evidence="6 8" id="KW-0460">Magnesium</keyword>
<evidence type="ECO:0000256" key="7">
    <source>
        <dbReference type="ARBA" id="ARBA00023118"/>
    </source>
</evidence>
<keyword evidence="2 8" id="KW-0540">Nuclease</keyword>
<keyword evidence="5 8" id="KW-0378">Hydrolase</keyword>
<dbReference type="PANTHER" id="PTHR34405">
    <property type="entry name" value="CRISPR-ASSOCIATED ENDORIBONUCLEASE CAS2"/>
    <property type="match status" value="1"/>
</dbReference>
<comment type="cofactor">
    <cofactor evidence="1 8">
        <name>Mg(2+)</name>
        <dbReference type="ChEBI" id="CHEBI:18420"/>
    </cofactor>
</comment>
<keyword evidence="7 8" id="KW-0051">Antiviral defense</keyword>
<dbReference type="GO" id="GO:0016787">
    <property type="term" value="F:hydrolase activity"/>
    <property type="evidence" value="ECO:0007669"/>
    <property type="project" value="UniProtKB-KW"/>
</dbReference>
<dbReference type="HAMAP" id="MF_01471">
    <property type="entry name" value="Cas2"/>
    <property type="match status" value="1"/>
</dbReference>
<dbReference type="EMBL" id="CP001014">
    <property type="protein sequence ID" value="ACB40071.1"/>
    <property type="molecule type" value="Genomic_DNA"/>
</dbReference>
<dbReference type="AlphaFoldDB" id="B1YE58"/>
<feature type="binding site" evidence="8">
    <location>
        <position position="8"/>
    </location>
    <ligand>
        <name>Mg(2+)</name>
        <dbReference type="ChEBI" id="CHEBI:18420"/>
        <note>catalytic</note>
    </ligand>
</feature>
<comment type="similarity">
    <text evidence="8">Belongs to the CRISPR-associated endoribonuclease Cas2 protein family.</text>
</comment>
<dbReference type="KEGG" id="tne:Tneu_1141"/>
<keyword evidence="10" id="KW-1185">Reference proteome</keyword>
<proteinExistence type="inferred from homology"/>
<evidence type="ECO:0000313" key="10">
    <source>
        <dbReference type="Proteomes" id="UP000001694"/>
    </source>
</evidence>
<dbReference type="GO" id="GO:0043571">
    <property type="term" value="P:maintenance of CRISPR repeat elements"/>
    <property type="evidence" value="ECO:0007669"/>
    <property type="project" value="UniProtKB-UniRule"/>
</dbReference>
<dbReference type="HOGENOM" id="CLU_161124_2_3_2"/>